<proteinExistence type="predicted"/>
<dbReference type="Gene3D" id="1.20.1420.60">
    <property type="match status" value="1"/>
</dbReference>
<sequence length="164" mass="18508">MNTSLNSKQLYHLLDYSLLRLAELDEQTAAAYNDAENTLLAYLFMDQHMEAGGLVYLIAAGNGGYVLDNPLADSLRRWGIKTTPKILDKARTLYQKHGAEIERLAEAGEDLDSLRRRFNDFEELDAEYYEICEDDFPLVSAYVRDHPQDFPALLAESAAAKQAT</sequence>
<evidence type="ECO:0000313" key="4">
    <source>
        <dbReference type="Proteomes" id="UP000514752"/>
    </source>
</evidence>
<dbReference type="RefSeq" id="WP_182122888.1">
    <property type="nucleotide sequence ID" value="NZ_CP059567.1"/>
</dbReference>
<organism evidence="3 4">
    <name type="scientific">Neisseria shayeganii</name>
    <dbReference type="NCBI Taxonomy" id="607712"/>
    <lineage>
        <taxon>Bacteria</taxon>
        <taxon>Pseudomonadati</taxon>
        <taxon>Pseudomonadota</taxon>
        <taxon>Betaproteobacteria</taxon>
        <taxon>Neisseriales</taxon>
        <taxon>Neisseriaceae</taxon>
        <taxon>Neisseria</taxon>
    </lineage>
</organism>
<evidence type="ECO:0000313" key="3">
    <source>
        <dbReference type="EMBL" id="QMT41350.1"/>
    </source>
</evidence>
<evidence type="ECO:0000256" key="1">
    <source>
        <dbReference type="SAM" id="Coils"/>
    </source>
</evidence>
<name>A0A7D7SQU9_9NEIS</name>
<dbReference type="KEGG" id="nsg:H3L94_04815"/>
<feature type="coiled-coil region" evidence="1">
    <location>
        <begin position="87"/>
        <end position="124"/>
    </location>
</feature>
<reference evidence="3 4" key="1">
    <citation type="submission" date="2020-07" db="EMBL/GenBank/DDBJ databases">
        <title>Genomic diversity of species in the Neisseriaceae family.</title>
        <authorList>
            <person name="Vincent A.T."/>
            <person name="Bernet E."/>
            <person name="Veyrier F.J."/>
        </authorList>
    </citation>
    <scope>NUCLEOTIDE SEQUENCE [LARGE SCALE GENOMIC DNA]</scope>
    <source>
        <strain evidence="3 4">DSM 22244</strain>
    </source>
</reference>
<evidence type="ECO:0000259" key="2">
    <source>
        <dbReference type="Pfam" id="PF14300"/>
    </source>
</evidence>
<dbReference type="Proteomes" id="UP000514752">
    <property type="component" value="Chromosome"/>
</dbReference>
<keyword evidence="1" id="KW-0175">Coiled coil</keyword>
<protein>
    <submittedName>
        <fullName evidence="3">DUF4375 domain-containing protein</fullName>
    </submittedName>
</protein>
<dbReference type="InterPro" id="IPR025402">
    <property type="entry name" value="DMP19_C"/>
</dbReference>
<accession>A0A7D7SQU9</accession>
<feature type="domain" description="DNA mimic protein DMP19 C-terminal" evidence="2">
    <location>
        <begin position="31"/>
        <end position="146"/>
    </location>
</feature>
<gene>
    <name evidence="3" type="ORF">H3L94_04815</name>
</gene>
<dbReference type="Pfam" id="PF14300">
    <property type="entry name" value="DMP19"/>
    <property type="match status" value="1"/>
</dbReference>
<dbReference type="AlphaFoldDB" id="A0A7D7SQU9"/>
<dbReference type="EMBL" id="CP059567">
    <property type="protein sequence ID" value="QMT41350.1"/>
    <property type="molecule type" value="Genomic_DNA"/>
</dbReference>